<dbReference type="Proteomes" id="UP000824002">
    <property type="component" value="Unassembled WGS sequence"/>
</dbReference>
<sequence>MKQANSRTQNDLVDIRDVHIDPNQSKEDRVKSFVQQIKDPYNFKVGDVVVHVSYADTDRSINDNFSNMLSAI</sequence>
<comment type="caution">
    <text evidence="2">The sequence shown here is derived from an EMBL/GenBank/DDBJ whole genome shotgun (WGS) entry which is preliminary data.</text>
</comment>
<proteinExistence type="predicted"/>
<evidence type="ECO:0000313" key="2">
    <source>
        <dbReference type="EMBL" id="HIS76992.1"/>
    </source>
</evidence>
<protein>
    <recommendedName>
        <fullName evidence="1">DUF6870 domain-containing protein</fullName>
    </recommendedName>
</protein>
<feature type="domain" description="DUF6870" evidence="1">
    <location>
        <begin position="8"/>
        <end position="69"/>
    </location>
</feature>
<organism evidence="2 3">
    <name type="scientific">Candidatus Merdivicinus excrementipullorum</name>
    <dbReference type="NCBI Taxonomy" id="2840867"/>
    <lineage>
        <taxon>Bacteria</taxon>
        <taxon>Bacillati</taxon>
        <taxon>Bacillota</taxon>
        <taxon>Clostridia</taxon>
        <taxon>Eubacteriales</taxon>
        <taxon>Oscillospiraceae</taxon>
        <taxon>Oscillospiraceae incertae sedis</taxon>
        <taxon>Candidatus Merdivicinus</taxon>
    </lineage>
</organism>
<evidence type="ECO:0000259" key="1">
    <source>
        <dbReference type="Pfam" id="PF21757"/>
    </source>
</evidence>
<dbReference type="Pfam" id="PF21757">
    <property type="entry name" value="DUF6870"/>
    <property type="match status" value="1"/>
</dbReference>
<reference evidence="2" key="2">
    <citation type="journal article" date="2021" name="PeerJ">
        <title>Extensive microbial diversity within the chicken gut microbiome revealed by metagenomics and culture.</title>
        <authorList>
            <person name="Gilroy R."/>
            <person name="Ravi A."/>
            <person name="Getino M."/>
            <person name="Pursley I."/>
            <person name="Horton D.L."/>
            <person name="Alikhan N.F."/>
            <person name="Baker D."/>
            <person name="Gharbi K."/>
            <person name="Hall N."/>
            <person name="Watson M."/>
            <person name="Adriaenssens E.M."/>
            <person name="Foster-Nyarko E."/>
            <person name="Jarju S."/>
            <person name="Secka A."/>
            <person name="Antonio M."/>
            <person name="Oren A."/>
            <person name="Chaudhuri R.R."/>
            <person name="La Ragione R."/>
            <person name="Hildebrand F."/>
            <person name="Pallen M.J."/>
        </authorList>
    </citation>
    <scope>NUCLEOTIDE SEQUENCE</scope>
    <source>
        <strain evidence="2">CHK199-13235</strain>
    </source>
</reference>
<evidence type="ECO:0000313" key="3">
    <source>
        <dbReference type="Proteomes" id="UP000824002"/>
    </source>
</evidence>
<dbReference type="AlphaFoldDB" id="A0A9D1FNX0"/>
<reference evidence="2" key="1">
    <citation type="submission" date="2020-10" db="EMBL/GenBank/DDBJ databases">
        <authorList>
            <person name="Gilroy R."/>
        </authorList>
    </citation>
    <scope>NUCLEOTIDE SEQUENCE</scope>
    <source>
        <strain evidence="2">CHK199-13235</strain>
    </source>
</reference>
<name>A0A9D1FNX0_9FIRM</name>
<dbReference type="EMBL" id="DVJP01000062">
    <property type="protein sequence ID" value="HIS76992.1"/>
    <property type="molecule type" value="Genomic_DNA"/>
</dbReference>
<gene>
    <name evidence="2" type="ORF">IAB51_09320</name>
</gene>
<accession>A0A9D1FNX0</accession>
<dbReference type="InterPro" id="IPR049222">
    <property type="entry name" value="DUF6870"/>
</dbReference>